<dbReference type="Proteomes" id="UP000027834">
    <property type="component" value="Chromosome 2"/>
</dbReference>
<dbReference type="AlphaFoldDB" id="A0A8A8DEQ2"/>
<name>A0A8A8DEQ2_9BURK</name>
<organism evidence="2 3">
    <name type="scientific">Burkholderia seminalis</name>
    <dbReference type="NCBI Taxonomy" id="488731"/>
    <lineage>
        <taxon>Bacteria</taxon>
        <taxon>Pseudomonadati</taxon>
        <taxon>Pseudomonadota</taxon>
        <taxon>Betaproteobacteria</taxon>
        <taxon>Burkholderiales</taxon>
        <taxon>Burkholderiaceae</taxon>
        <taxon>Burkholderia</taxon>
        <taxon>Burkholderia cepacia complex</taxon>
    </lineage>
</organism>
<keyword evidence="3" id="KW-1185">Reference proteome</keyword>
<evidence type="ECO:0000313" key="2">
    <source>
        <dbReference type="EMBL" id="QTO22950.1"/>
    </source>
</evidence>
<evidence type="ECO:0000313" key="3">
    <source>
        <dbReference type="Proteomes" id="UP000027834"/>
    </source>
</evidence>
<accession>A0A8A8DEQ2</accession>
<protein>
    <submittedName>
        <fullName evidence="2">Uncharacterized protein</fullName>
    </submittedName>
</protein>
<reference evidence="2" key="2">
    <citation type="submission" date="2021-03" db="EMBL/GenBank/DDBJ databases">
        <title>Complete genome sequence of Burkholderia seminalis 869T2.</title>
        <authorList>
            <person name="Hung S.-H."/>
            <person name="Huang C.-T."/>
            <person name="Huang C.-C."/>
            <person name="Kuo C.-H."/>
        </authorList>
    </citation>
    <scope>NUCLEOTIDE SEQUENCE</scope>
    <source>
        <strain evidence="2">869T2</strain>
    </source>
</reference>
<proteinExistence type="predicted"/>
<evidence type="ECO:0000256" key="1">
    <source>
        <dbReference type="SAM" id="MobiDB-lite"/>
    </source>
</evidence>
<gene>
    <name evidence="2" type="ORF">DT99_017170</name>
</gene>
<dbReference type="EMBL" id="CP072521">
    <property type="protein sequence ID" value="QTO22950.1"/>
    <property type="molecule type" value="Genomic_DNA"/>
</dbReference>
<dbReference type="RefSeq" id="WP_195761864.1">
    <property type="nucleotide sequence ID" value="NZ_CP072521.1"/>
</dbReference>
<feature type="region of interest" description="Disordered" evidence="1">
    <location>
        <begin position="43"/>
        <end position="65"/>
    </location>
</feature>
<sequence length="160" mass="18099">MSADIPAVALDVVRMERHVEPVGAHASCLVRAIRFAYRHREANRRDDRAGQRRQARRDRPFDPTAHVSDECISRIHIDVAHRKNPRPHGHAAGSKDTVSWHEDGARQVYDVARYYEILLIKNWCSFVIASKKETLPRHTVLGGSPRARGGLFARHAGVSQ</sequence>
<reference evidence="2" key="1">
    <citation type="submission" date="2014-04" db="EMBL/GenBank/DDBJ databases">
        <authorList>
            <person name="Ho Y.-N."/>
            <person name="Huang C.-C."/>
        </authorList>
    </citation>
    <scope>NUCLEOTIDE SEQUENCE</scope>
    <source>
        <strain evidence="2">869T2</strain>
    </source>
</reference>